<sequence>LAEVYPSTKEGQTAVLHCGLRGIFWSWTIETEVEIGAPAAVISQTPSSQPAPLATLGVPPPVGPVPCPLQIAAQWSCDQQGKLRPYMPPPPPLSPVKSSLSVESLADSAPSLTPVSGPVQRGPSPARSTPSPEPEDDRRPPAGGKVRRGKGLPREKPQEKYGWARYINITLADVVHFHPSWFEPSVVVYYKFDIDRKKSLAKIRELISPILSRHGF</sequence>
<evidence type="ECO:0000313" key="2">
    <source>
        <dbReference type="EnsemblMetazoa" id="PPA20215.1"/>
    </source>
</evidence>
<dbReference type="AlphaFoldDB" id="A0A2A6BEH0"/>
<keyword evidence="3" id="KW-1185">Reference proteome</keyword>
<proteinExistence type="predicted"/>
<dbReference type="EnsemblMetazoa" id="PPA20215.1">
    <property type="protein sequence ID" value="PPA20215.1"/>
    <property type="gene ID" value="WBGene00109769"/>
</dbReference>
<organism evidence="2 3">
    <name type="scientific">Pristionchus pacificus</name>
    <name type="common">Parasitic nematode worm</name>
    <dbReference type="NCBI Taxonomy" id="54126"/>
    <lineage>
        <taxon>Eukaryota</taxon>
        <taxon>Metazoa</taxon>
        <taxon>Ecdysozoa</taxon>
        <taxon>Nematoda</taxon>
        <taxon>Chromadorea</taxon>
        <taxon>Rhabditida</taxon>
        <taxon>Rhabditina</taxon>
        <taxon>Diplogasteromorpha</taxon>
        <taxon>Diplogasteroidea</taxon>
        <taxon>Neodiplogasteridae</taxon>
        <taxon>Pristionchus</taxon>
    </lineage>
</organism>
<dbReference type="Proteomes" id="UP000005239">
    <property type="component" value="Unassembled WGS sequence"/>
</dbReference>
<reference evidence="3" key="1">
    <citation type="journal article" date="2008" name="Nat. Genet.">
        <title>The Pristionchus pacificus genome provides a unique perspective on nematode lifestyle and parasitism.</title>
        <authorList>
            <person name="Dieterich C."/>
            <person name="Clifton S.W."/>
            <person name="Schuster L.N."/>
            <person name="Chinwalla A."/>
            <person name="Delehaunty K."/>
            <person name="Dinkelacker I."/>
            <person name="Fulton L."/>
            <person name="Fulton R."/>
            <person name="Godfrey J."/>
            <person name="Minx P."/>
            <person name="Mitreva M."/>
            <person name="Roeseler W."/>
            <person name="Tian H."/>
            <person name="Witte H."/>
            <person name="Yang S.P."/>
            <person name="Wilson R.K."/>
            <person name="Sommer R.J."/>
        </authorList>
    </citation>
    <scope>NUCLEOTIDE SEQUENCE [LARGE SCALE GENOMIC DNA]</scope>
    <source>
        <strain evidence="3">PS312</strain>
    </source>
</reference>
<feature type="region of interest" description="Disordered" evidence="1">
    <location>
        <begin position="107"/>
        <end position="156"/>
    </location>
</feature>
<accession>A0A8R1UCR4</accession>
<evidence type="ECO:0000313" key="3">
    <source>
        <dbReference type="Proteomes" id="UP000005239"/>
    </source>
</evidence>
<evidence type="ECO:0000256" key="1">
    <source>
        <dbReference type="SAM" id="MobiDB-lite"/>
    </source>
</evidence>
<reference evidence="2" key="2">
    <citation type="submission" date="2022-06" db="UniProtKB">
        <authorList>
            <consortium name="EnsemblMetazoa"/>
        </authorList>
    </citation>
    <scope>IDENTIFICATION</scope>
    <source>
        <strain evidence="2">PS312</strain>
    </source>
</reference>
<name>A0A2A6BEH0_PRIPA</name>
<protein>
    <submittedName>
        <fullName evidence="2">Uncharacterized protein</fullName>
    </submittedName>
</protein>
<accession>A0A2A6BEH0</accession>
<gene>
    <name evidence="2" type="primary">WBGene00109769</name>
</gene>
<feature type="region of interest" description="Disordered" evidence="1">
    <location>
        <begin position="81"/>
        <end position="100"/>
    </location>
</feature>